<evidence type="ECO:0000313" key="3">
    <source>
        <dbReference type="Proteomes" id="UP001165122"/>
    </source>
</evidence>
<dbReference type="AlphaFoldDB" id="A0A9W7EEF2"/>
<accession>A0A9W7EEF2</accession>
<keyword evidence="3" id="KW-1185">Reference proteome</keyword>
<name>A0A9W7EEF2_9STRA</name>
<proteinExistence type="predicted"/>
<dbReference type="EMBL" id="BRXW01000870">
    <property type="protein sequence ID" value="GMH78199.1"/>
    <property type="molecule type" value="Genomic_DNA"/>
</dbReference>
<reference evidence="3" key="1">
    <citation type="journal article" date="2023" name="Commun. Biol.">
        <title>Genome analysis of Parmales, the sister group of diatoms, reveals the evolutionary specialization of diatoms from phago-mixotrophs to photoautotrophs.</title>
        <authorList>
            <person name="Ban H."/>
            <person name="Sato S."/>
            <person name="Yoshikawa S."/>
            <person name="Yamada K."/>
            <person name="Nakamura Y."/>
            <person name="Ichinomiya M."/>
            <person name="Sato N."/>
            <person name="Blanc-Mathieu R."/>
            <person name="Endo H."/>
            <person name="Kuwata A."/>
            <person name="Ogata H."/>
        </authorList>
    </citation>
    <scope>NUCLEOTIDE SEQUENCE [LARGE SCALE GENOMIC DNA]</scope>
    <source>
        <strain evidence="3">NIES 3700</strain>
    </source>
</reference>
<evidence type="ECO:0000313" key="2">
    <source>
        <dbReference type="EMBL" id="GMH78199.1"/>
    </source>
</evidence>
<comment type="caution">
    <text evidence="2">The sequence shown here is derived from an EMBL/GenBank/DDBJ whole genome shotgun (WGS) entry which is preliminary data.</text>
</comment>
<feature type="compositionally biased region" description="Basic and acidic residues" evidence="1">
    <location>
        <begin position="40"/>
        <end position="53"/>
    </location>
</feature>
<gene>
    <name evidence="2" type="ORF">TrLO_g2568</name>
</gene>
<organism evidence="2 3">
    <name type="scientific">Triparma laevis f. longispina</name>
    <dbReference type="NCBI Taxonomy" id="1714387"/>
    <lineage>
        <taxon>Eukaryota</taxon>
        <taxon>Sar</taxon>
        <taxon>Stramenopiles</taxon>
        <taxon>Ochrophyta</taxon>
        <taxon>Bolidophyceae</taxon>
        <taxon>Parmales</taxon>
        <taxon>Triparmaceae</taxon>
        <taxon>Triparma</taxon>
    </lineage>
</organism>
<dbReference type="Proteomes" id="UP001165122">
    <property type="component" value="Unassembled WGS sequence"/>
</dbReference>
<evidence type="ECO:0000256" key="1">
    <source>
        <dbReference type="SAM" id="MobiDB-lite"/>
    </source>
</evidence>
<protein>
    <submittedName>
        <fullName evidence="2">Uncharacterized protein</fullName>
    </submittedName>
</protein>
<feature type="region of interest" description="Disordered" evidence="1">
    <location>
        <begin position="28"/>
        <end position="58"/>
    </location>
</feature>
<sequence>MSKRKSDENQGDFASEFSKIVTDVQDATDSEALHKAVQGDIKKRAGEQGRKNGGETGRLGHKLNAIIKKLHEHTKTLKGYVEKDCPKEVKTLEAKKISAKPEEMQFVSAAKGLKRKVTKMISYYEELQQYASKRDNKQFGLIVQAFRNVILPRPLQEGEEGGISVVVG</sequence>